<feature type="domain" description="Plant heme peroxidase family profile" evidence="12">
    <location>
        <begin position="21"/>
        <end position="61"/>
    </location>
</feature>
<feature type="binding site" evidence="11">
    <location>
        <position position="60"/>
    </location>
    <ligand>
        <name>Ca(2+)</name>
        <dbReference type="ChEBI" id="CHEBI:29108"/>
        <label>1</label>
    </ligand>
</feature>
<comment type="cofactor">
    <cofactor evidence="2">
        <name>heme b</name>
        <dbReference type="ChEBI" id="CHEBI:60344"/>
    </cofactor>
</comment>
<evidence type="ECO:0000313" key="13">
    <source>
        <dbReference type="EMBL" id="EEC82527.1"/>
    </source>
</evidence>
<keyword evidence="4" id="KW-0349">Heme</keyword>
<gene>
    <name evidence="13" type="ORF">OsI_27042</name>
</gene>
<proteinExistence type="predicted"/>
<dbReference type="GO" id="GO:0042744">
    <property type="term" value="P:hydrogen peroxide catabolic process"/>
    <property type="evidence" value="ECO:0007669"/>
    <property type="project" value="UniProtKB-KW"/>
</dbReference>
<evidence type="ECO:0000256" key="6">
    <source>
        <dbReference type="ARBA" id="ARBA00022837"/>
    </source>
</evidence>
<dbReference type="Gramene" id="BGIOSGA023839-TA">
    <property type="protein sequence ID" value="BGIOSGA023839-PA"/>
    <property type="gene ID" value="BGIOSGA023839"/>
</dbReference>
<dbReference type="EMBL" id="CM000132">
    <property type="protein sequence ID" value="EEC82527.1"/>
    <property type="molecule type" value="Genomic_DNA"/>
</dbReference>
<dbReference type="GO" id="GO:0020037">
    <property type="term" value="F:heme binding"/>
    <property type="evidence" value="ECO:0007669"/>
    <property type="project" value="InterPro"/>
</dbReference>
<feature type="binding site" evidence="11">
    <location>
        <position position="57"/>
    </location>
    <ligand>
        <name>Ca(2+)</name>
        <dbReference type="ChEBI" id="CHEBI:29108"/>
        <label>1</label>
    </ligand>
</feature>
<evidence type="ECO:0000256" key="10">
    <source>
        <dbReference type="PIRSR" id="PIRSR600823-1"/>
    </source>
</evidence>
<evidence type="ECO:0000313" key="14">
    <source>
        <dbReference type="Proteomes" id="UP000007015"/>
    </source>
</evidence>
<dbReference type="GO" id="GO:0140825">
    <property type="term" value="F:lactoperoxidase activity"/>
    <property type="evidence" value="ECO:0007669"/>
    <property type="project" value="UniProtKB-EC"/>
</dbReference>
<keyword evidence="3" id="KW-0575">Peroxidase</keyword>
<comment type="cofactor">
    <cofactor evidence="11">
        <name>Ca(2+)</name>
        <dbReference type="ChEBI" id="CHEBI:29108"/>
    </cofactor>
    <text evidence="11">Binds 2 calcium ions per subunit.</text>
</comment>
<evidence type="ECO:0000256" key="9">
    <source>
        <dbReference type="ARBA" id="ARBA00023324"/>
    </source>
</evidence>
<evidence type="ECO:0000256" key="1">
    <source>
        <dbReference type="ARBA" id="ARBA00000189"/>
    </source>
</evidence>
<evidence type="ECO:0000256" key="5">
    <source>
        <dbReference type="ARBA" id="ARBA00022723"/>
    </source>
</evidence>
<evidence type="ECO:0000259" key="12">
    <source>
        <dbReference type="PROSITE" id="PS50873"/>
    </source>
</evidence>
<evidence type="ECO:0000256" key="2">
    <source>
        <dbReference type="ARBA" id="ARBA00001970"/>
    </source>
</evidence>
<dbReference type="Gene3D" id="1.10.520.10">
    <property type="match status" value="2"/>
</dbReference>
<dbReference type="PROSITE" id="PS00436">
    <property type="entry name" value="PEROXIDASE_2"/>
    <property type="match status" value="1"/>
</dbReference>
<dbReference type="AlphaFoldDB" id="B8B530"/>
<evidence type="ECO:0000256" key="11">
    <source>
        <dbReference type="PIRSR" id="PIRSR600823-3"/>
    </source>
</evidence>
<keyword evidence="6 11" id="KW-0106">Calcium</keyword>
<evidence type="ECO:0000256" key="7">
    <source>
        <dbReference type="ARBA" id="ARBA00023002"/>
    </source>
</evidence>
<sequence length="142" mass="15764">MRLAPPSYRGGVPWPRGRRHYRRSCPKAEALVRAEVKKAVVKNAGAGAGLIRMLFHDCFVEVIKHIDPPMATHGENVLARRVLFASDAALLSSPATARMARANARLPASWEKKFARAMVRMASIELKAAHRGEIRKNCRVVN</sequence>
<dbReference type="GO" id="GO:0046872">
    <property type="term" value="F:metal ion binding"/>
    <property type="evidence" value="ECO:0007669"/>
    <property type="project" value="UniProtKB-KW"/>
</dbReference>
<dbReference type="PANTHER" id="PTHR31517">
    <property type="match status" value="1"/>
</dbReference>
<keyword evidence="7" id="KW-0560">Oxidoreductase</keyword>
<keyword evidence="14" id="KW-1185">Reference proteome</keyword>
<dbReference type="SUPFAM" id="SSF48113">
    <property type="entry name" value="Heme-dependent peroxidases"/>
    <property type="match status" value="2"/>
</dbReference>
<reference evidence="13 14" key="1">
    <citation type="journal article" date="2005" name="PLoS Biol.">
        <title>The genomes of Oryza sativa: a history of duplications.</title>
        <authorList>
            <person name="Yu J."/>
            <person name="Wang J."/>
            <person name="Lin W."/>
            <person name="Li S."/>
            <person name="Li H."/>
            <person name="Zhou J."/>
            <person name="Ni P."/>
            <person name="Dong W."/>
            <person name="Hu S."/>
            <person name="Zeng C."/>
            <person name="Zhang J."/>
            <person name="Zhang Y."/>
            <person name="Li R."/>
            <person name="Xu Z."/>
            <person name="Li S."/>
            <person name="Li X."/>
            <person name="Zheng H."/>
            <person name="Cong L."/>
            <person name="Lin L."/>
            <person name="Yin J."/>
            <person name="Geng J."/>
            <person name="Li G."/>
            <person name="Shi J."/>
            <person name="Liu J."/>
            <person name="Lv H."/>
            <person name="Li J."/>
            <person name="Wang J."/>
            <person name="Deng Y."/>
            <person name="Ran L."/>
            <person name="Shi X."/>
            <person name="Wang X."/>
            <person name="Wu Q."/>
            <person name="Li C."/>
            <person name="Ren X."/>
            <person name="Wang J."/>
            <person name="Wang X."/>
            <person name="Li D."/>
            <person name="Liu D."/>
            <person name="Zhang X."/>
            <person name="Ji Z."/>
            <person name="Zhao W."/>
            <person name="Sun Y."/>
            <person name="Zhang Z."/>
            <person name="Bao J."/>
            <person name="Han Y."/>
            <person name="Dong L."/>
            <person name="Ji J."/>
            <person name="Chen P."/>
            <person name="Wu S."/>
            <person name="Liu J."/>
            <person name="Xiao Y."/>
            <person name="Bu D."/>
            <person name="Tan J."/>
            <person name="Yang L."/>
            <person name="Ye C."/>
            <person name="Zhang J."/>
            <person name="Xu J."/>
            <person name="Zhou Y."/>
            <person name="Yu Y."/>
            <person name="Zhang B."/>
            <person name="Zhuang S."/>
            <person name="Wei H."/>
            <person name="Liu B."/>
            <person name="Lei M."/>
            <person name="Yu H."/>
            <person name="Li Y."/>
            <person name="Xu H."/>
            <person name="Wei S."/>
            <person name="He X."/>
            <person name="Fang L."/>
            <person name="Zhang Z."/>
            <person name="Zhang Y."/>
            <person name="Huang X."/>
            <person name="Su Z."/>
            <person name="Tong W."/>
            <person name="Li J."/>
            <person name="Tong Z."/>
            <person name="Li S."/>
            <person name="Ye J."/>
            <person name="Wang L."/>
            <person name="Fang L."/>
            <person name="Lei T."/>
            <person name="Chen C."/>
            <person name="Chen H."/>
            <person name="Xu Z."/>
            <person name="Li H."/>
            <person name="Huang H."/>
            <person name="Zhang F."/>
            <person name="Xu H."/>
            <person name="Li N."/>
            <person name="Zhao C."/>
            <person name="Li S."/>
            <person name="Dong L."/>
            <person name="Huang Y."/>
            <person name="Li L."/>
            <person name="Xi Y."/>
            <person name="Qi Q."/>
            <person name="Li W."/>
            <person name="Zhang B."/>
            <person name="Hu W."/>
            <person name="Zhang Y."/>
            <person name="Tian X."/>
            <person name="Jiao Y."/>
            <person name="Liang X."/>
            <person name="Jin J."/>
            <person name="Gao L."/>
            <person name="Zheng W."/>
            <person name="Hao B."/>
            <person name="Liu S."/>
            <person name="Wang W."/>
            <person name="Yuan L."/>
            <person name="Cao M."/>
            <person name="McDermott J."/>
            <person name="Samudrala R."/>
            <person name="Wang J."/>
            <person name="Wong G.K."/>
            <person name="Yang H."/>
        </authorList>
    </citation>
    <scope>NUCLEOTIDE SEQUENCE [LARGE SCALE GENOMIC DNA]</scope>
    <source>
        <strain evidence="14">cv. 93-11</strain>
    </source>
</reference>
<dbReference type="PROSITE" id="PS50873">
    <property type="entry name" value="PEROXIDASE_4"/>
    <property type="match status" value="2"/>
</dbReference>
<keyword evidence="8" id="KW-0408">Iron</keyword>
<feature type="active site" description="Proton acceptor" evidence="10">
    <location>
        <position position="56"/>
    </location>
</feature>
<dbReference type="InterPro" id="IPR019794">
    <property type="entry name" value="Peroxidases_AS"/>
</dbReference>
<name>B8B530_ORYSI</name>
<evidence type="ECO:0000256" key="3">
    <source>
        <dbReference type="ARBA" id="ARBA00022559"/>
    </source>
</evidence>
<evidence type="ECO:0000256" key="8">
    <source>
        <dbReference type="ARBA" id="ARBA00023004"/>
    </source>
</evidence>
<dbReference type="Proteomes" id="UP000007015">
    <property type="component" value="Chromosome 7"/>
</dbReference>
<dbReference type="Gene3D" id="1.10.420.10">
    <property type="entry name" value="Peroxidase, domain 2"/>
    <property type="match status" value="1"/>
</dbReference>
<keyword evidence="9" id="KW-0376">Hydrogen peroxide</keyword>
<keyword evidence="5 11" id="KW-0479">Metal-binding</keyword>
<dbReference type="OMA" id="PPMATHG"/>
<dbReference type="PANTHER" id="PTHR31517:SF84">
    <property type="entry name" value="PEROXIDASE"/>
    <property type="match status" value="1"/>
</dbReference>
<dbReference type="HOGENOM" id="CLU_010543_2_1_1"/>
<accession>B8B530</accession>
<dbReference type="STRING" id="39946.B8B530"/>
<dbReference type="InterPro" id="IPR010255">
    <property type="entry name" value="Haem_peroxidase_sf"/>
</dbReference>
<dbReference type="InterPro" id="IPR002016">
    <property type="entry name" value="Haem_peroxidase"/>
</dbReference>
<protein>
    <recommendedName>
        <fullName evidence="12">Plant heme peroxidase family profile domain-containing protein</fullName>
    </recommendedName>
</protein>
<evidence type="ECO:0000256" key="4">
    <source>
        <dbReference type="ARBA" id="ARBA00022617"/>
    </source>
</evidence>
<dbReference type="GO" id="GO:0006979">
    <property type="term" value="P:response to oxidative stress"/>
    <property type="evidence" value="ECO:0007669"/>
    <property type="project" value="InterPro"/>
</dbReference>
<organism evidence="13 14">
    <name type="scientific">Oryza sativa subsp. indica</name>
    <name type="common">Rice</name>
    <dbReference type="NCBI Taxonomy" id="39946"/>
    <lineage>
        <taxon>Eukaryota</taxon>
        <taxon>Viridiplantae</taxon>
        <taxon>Streptophyta</taxon>
        <taxon>Embryophyta</taxon>
        <taxon>Tracheophyta</taxon>
        <taxon>Spermatophyta</taxon>
        <taxon>Magnoliopsida</taxon>
        <taxon>Liliopsida</taxon>
        <taxon>Poales</taxon>
        <taxon>Poaceae</taxon>
        <taxon>BOP clade</taxon>
        <taxon>Oryzoideae</taxon>
        <taxon>Oryzeae</taxon>
        <taxon>Oryzinae</taxon>
        <taxon>Oryza</taxon>
        <taxon>Oryza sativa</taxon>
    </lineage>
</organism>
<comment type="catalytic activity">
    <reaction evidence="1">
        <text>2 a phenolic donor + H2O2 = 2 a phenolic radical donor + 2 H2O</text>
        <dbReference type="Rhea" id="RHEA:56136"/>
        <dbReference type="ChEBI" id="CHEBI:15377"/>
        <dbReference type="ChEBI" id="CHEBI:16240"/>
        <dbReference type="ChEBI" id="CHEBI:139520"/>
        <dbReference type="ChEBI" id="CHEBI:139521"/>
        <dbReference type="EC" id="1.11.1.7"/>
    </reaction>
</comment>
<feature type="domain" description="Plant heme peroxidase family profile" evidence="12">
    <location>
        <begin position="75"/>
        <end position="142"/>
    </location>
</feature>
<dbReference type="InterPro" id="IPR000823">
    <property type="entry name" value="Peroxidase_pln"/>
</dbReference>